<sequence>MKFKLDVSDMADGFFEDAHLLGIVAPIRDYQFCWQLNQRFRFRFRINNDIEIQLTKKNRNYYFPVYEYHEPGQFLSHYLYKNQHDGEYLLPEFRHLDFLWMIKGDEVSSSAIGDIQQSIRAIGGVQLVVELTNEKIKNKEHLIF</sequence>
<gene>
    <name evidence="1" type="ORF">BC349_16935</name>
</gene>
<evidence type="ECO:0000313" key="2">
    <source>
        <dbReference type="Proteomes" id="UP000765802"/>
    </source>
</evidence>
<comment type="caution">
    <text evidence="1">The sequence shown here is derived from an EMBL/GenBank/DDBJ whole genome shotgun (WGS) entry which is preliminary data.</text>
</comment>
<proteinExistence type="predicted"/>
<evidence type="ECO:0000313" key="1">
    <source>
        <dbReference type="EMBL" id="MBC6492745.1"/>
    </source>
</evidence>
<dbReference type="NCBIfam" id="NF033205">
    <property type="entry name" value="IPExxxVDY"/>
    <property type="match status" value="1"/>
</dbReference>
<dbReference type="EMBL" id="MBUA01000029">
    <property type="protein sequence ID" value="MBC6492745.1"/>
    <property type="molecule type" value="Genomic_DNA"/>
</dbReference>
<accession>A0ABR7MD98</accession>
<name>A0ABR7MD98_9BACT</name>
<dbReference type="InterPro" id="IPR047690">
    <property type="entry name" value="IPExxxVDY_fam"/>
</dbReference>
<keyword evidence="2" id="KW-1185">Reference proteome</keyword>
<dbReference type="Proteomes" id="UP000765802">
    <property type="component" value="Unassembled WGS sequence"/>
</dbReference>
<protein>
    <recommendedName>
        <fullName evidence="3">IPExxxVDY family protein</fullName>
    </recommendedName>
</protein>
<reference evidence="1 2" key="1">
    <citation type="submission" date="2016-07" db="EMBL/GenBank/DDBJ databases">
        <title>Genome analysis of Flavihumibacter stibioxidans YS-17.</title>
        <authorList>
            <person name="Shi K."/>
            <person name="Han Y."/>
            <person name="Wang G."/>
        </authorList>
    </citation>
    <scope>NUCLEOTIDE SEQUENCE [LARGE SCALE GENOMIC DNA]</scope>
    <source>
        <strain evidence="1 2">YS-17</strain>
    </source>
</reference>
<dbReference type="RefSeq" id="WP_187258065.1">
    <property type="nucleotide sequence ID" value="NZ_JBHULF010000019.1"/>
</dbReference>
<organism evidence="1 2">
    <name type="scientific">Flavihumibacter stibioxidans</name>
    <dbReference type="NCBI Taxonomy" id="1834163"/>
    <lineage>
        <taxon>Bacteria</taxon>
        <taxon>Pseudomonadati</taxon>
        <taxon>Bacteroidota</taxon>
        <taxon>Chitinophagia</taxon>
        <taxon>Chitinophagales</taxon>
        <taxon>Chitinophagaceae</taxon>
        <taxon>Flavihumibacter</taxon>
    </lineage>
</organism>
<evidence type="ECO:0008006" key="3">
    <source>
        <dbReference type="Google" id="ProtNLM"/>
    </source>
</evidence>